<dbReference type="EMBL" id="JAWJEJ010000001">
    <property type="protein sequence ID" value="MDV3456501.1"/>
    <property type="molecule type" value="Genomic_DNA"/>
</dbReference>
<dbReference type="InterPro" id="IPR007867">
    <property type="entry name" value="GMC_OxRtase_C"/>
</dbReference>
<dbReference type="RefSeq" id="WP_317225682.1">
    <property type="nucleotide sequence ID" value="NZ_JAWJEJ010000001.1"/>
</dbReference>
<comment type="cofactor">
    <cofactor evidence="1">
        <name>FAD</name>
        <dbReference type="ChEBI" id="CHEBI:57692"/>
    </cofactor>
</comment>
<evidence type="ECO:0000256" key="1">
    <source>
        <dbReference type="ARBA" id="ARBA00001974"/>
    </source>
</evidence>
<dbReference type="Pfam" id="PF00732">
    <property type="entry name" value="GMC_oxred_N"/>
    <property type="match status" value="1"/>
</dbReference>
<accession>A0ABU3Y518</accession>
<dbReference type="Gene3D" id="3.50.50.60">
    <property type="entry name" value="FAD/NAD(P)-binding domain"/>
    <property type="match status" value="1"/>
</dbReference>
<dbReference type="Gene3D" id="3.30.560.10">
    <property type="entry name" value="Glucose Oxidase, domain 3"/>
    <property type="match status" value="1"/>
</dbReference>
<feature type="domain" description="Glucose-methanol-choline oxidoreductase N-terminal" evidence="5">
    <location>
        <begin position="262"/>
        <end position="276"/>
    </location>
</feature>
<keyword evidence="3" id="KW-0285">Flavoprotein</keyword>
<proteinExistence type="inferred from homology"/>
<comment type="caution">
    <text evidence="6">The sequence shown here is derived from an EMBL/GenBank/DDBJ whole genome shotgun (WGS) entry which is preliminary data.</text>
</comment>
<dbReference type="PANTHER" id="PTHR11552">
    <property type="entry name" value="GLUCOSE-METHANOL-CHOLINE GMC OXIDOREDUCTASE"/>
    <property type="match status" value="1"/>
</dbReference>
<reference evidence="6 7" key="1">
    <citation type="submission" date="2023-10" db="EMBL/GenBank/DDBJ databases">
        <title>Sphingomonas sp. HF-S4 16S ribosomal RNA gene Genome sequencing and assembly.</title>
        <authorList>
            <person name="Lee H."/>
        </authorList>
    </citation>
    <scope>NUCLEOTIDE SEQUENCE [LARGE SCALE GENOMIC DNA]</scope>
    <source>
        <strain evidence="6 7">HF-S4</strain>
    </source>
</reference>
<evidence type="ECO:0000313" key="7">
    <source>
        <dbReference type="Proteomes" id="UP001273531"/>
    </source>
</evidence>
<dbReference type="InterPro" id="IPR036188">
    <property type="entry name" value="FAD/NAD-bd_sf"/>
</dbReference>
<keyword evidence="7" id="KW-1185">Reference proteome</keyword>
<dbReference type="SUPFAM" id="SSF54373">
    <property type="entry name" value="FAD-linked reductases, C-terminal domain"/>
    <property type="match status" value="1"/>
</dbReference>
<name>A0ABU3Y518_9SPHN</name>
<evidence type="ECO:0000256" key="4">
    <source>
        <dbReference type="ARBA" id="ARBA00022827"/>
    </source>
</evidence>
<evidence type="ECO:0000313" key="6">
    <source>
        <dbReference type="EMBL" id="MDV3456501.1"/>
    </source>
</evidence>
<protein>
    <submittedName>
        <fullName evidence="6">GMC family oxidoreductase N-terminal domain-containing protein</fullName>
    </submittedName>
</protein>
<organism evidence="6 7">
    <name type="scientific">Sphingomonas agrestis</name>
    <dbReference type="NCBI Taxonomy" id="3080540"/>
    <lineage>
        <taxon>Bacteria</taxon>
        <taxon>Pseudomonadati</taxon>
        <taxon>Pseudomonadota</taxon>
        <taxon>Alphaproteobacteria</taxon>
        <taxon>Sphingomonadales</taxon>
        <taxon>Sphingomonadaceae</taxon>
        <taxon>Sphingomonas</taxon>
    </lineage>
</organism>
<dbReference type="InterPro" id="IPR012132">
    <property type="entry name" value="GMC_OxRdtase"/>
</dbReference>
<dbReference type="InterPro" id="IPR000172">
    <property type="entry name" value="GMC_OxRdtase_N"/>
</dbReference>
<dbReference type="SUPFAM" id="SSF51905">
    <property type="entry name" value="FAD/NAD(P)-binding domain"/>
    <property type="match status" value="1"/>
</dbReference>
<dbReference type="Proteomes" id="UP001273531">
    <property type="component" value="Unassembled WGS sequence"/>
</dbReference>
<dbReference type="Pfam" id="PF05199">
    <property type="entry name" value="GMC_oxred_C"/>
    <property type="match status" value="1"/>
</dbReference>
<keyword evidence="4" id="KW-0274">FAD</keyword>
<evidence type="ECO:0000256" key="2">
    <source>
        <dbReference type="ARBA" id="ARBA00010790"/>
    </source>
</evidence>
<dbReference type="PANTHER" id="PTHR11552:SF147">
    <property type="entry name" value="CHOLINE DEHYDROGENASE, MITOCHONDRIAL"/>
    <property type="match status" value="1"/>
</dbReference>
<dbReference type="PROSITE" id="PS00624">
    <property type="entry name" value="GMC_OXRED_2"/>
    <property type="match status" value="1"/>
</dbReference>
<comment type="similarity">
    <text evidence="2">Belongs to the GMC oxidoreductase family.</text>
</comment>
<evidence type="ECO:0000256" key="3">
    <source>
        <dbReference type="ARBA" id="ARBA00022630"/>
    </source>
</evidence>
<sequence>MPESAAAGTQRRFDYIVVGAGSAGCVLANRLSEGADSVLLIEAGGPDASWLFRMPLGFMMTAANPTYDWGYASEPDAKLGGRSLPVPRGRVQGGCSSVNGMIYMRGHSRDYDGWRQMGASGWGYAEVLPYFQRMETSWRGAGRYHGAEGPLAVTPVRGDHLLTEPIRQSVVAAGFAESDDLSGAQEEGFARCEVTVDARGRRASTAAAYLRPALKRPNLTVLSHAQVTRVLIEDGRAVGVEYLRDGQRAEVRAGKEVILSGGAYNSPQLLMLSGIGPAEDLAAHGIPVVADSPGVGRDLSEHPLVYMTFAARSSFLSALRSDRAARSVLRWALAGKGPFASQITSGVLMLRTRPELERPDIQLVFLPVRLDAKLWHPFGKRQKDVLSVMVMQLHPESRGSVTLRSADPFAKPRIDLSLLSTPGDFADIRGGIAAVRRIFAQPPLSEMVEGEIAPGSDADLDDFIRHNLKITQHPTGTCRMGEDPGAVVDSELRVRGVAGLRVVDASVMPSVPGANINAAVIMVAERASDLIRGIAPLAAED</sequence>
<dbReference type="PIRSF" id="PIRSF000137">
    <property type="entry name" value="Alcohol_oxidase"/>
    <property type="match status" value="1"/>
</dbReference>
<evidence type="ECO:0000259" key="5">
    <source>
        <dbReference type="PROSITE" id="PS00624"/>
    </source>
</evidence>
<gene>
    <name evidence="6" type="ORF">RZN05_05855</name>
</gene>